<dbReference type="Proteomes" id="UP000241270">
    <property type="component" value="Segment"/>
</dbReference>
<proteinExistence type="predicted"/>
<accession>A0A2H4PRC4</accession>
<reference evidence="2" key="1">
    <citation type="submission" date="2017-10" db="EMBL/GenBank/DDBJ databases">
        <title>Isolation and characterization of a group of new proteus bacteriophages.</title>
        <authorList>
            <person name="Kozlova Y.N."/>
            <person name="Morozova V.V."/>
            <person name="Babkin I.V."/>
            <person name="Tikunova N.V."/>
            <person name="Bokovaya O.V."/>
            <person name="Shedko E.D."/>
        </authorList>
    </citation>
    <scope>NUCLEOTIDE SEQUENCE [LARGE SCALE GENOMIC DNA]</scope>
</reference>
<dbReference type="KEGG" id="vg:62680565"/>
<evidence type="ECO:0000313" key="1">
    <source>
        <dbReference type="EMBL" id="ATW69855.1"/>
    </source>
</evidence>
<dbReference type="RefSeq" id="YP_009997990.1">
    <property type="nucleotide sequence ID" value="NC_052981.1"/>
</dbReference>
<dbReference type="EMBL" id="MG030346">
    <property type="protein sequence ID" value="ATW69855.1"/>
    <property type="molecule type" value="Genomic_DNA"/>
</dbReference>
<evidence type="ECO:0000313" key="2">
    <source>
        <dbReference type="Proteomes" id="UP000241270"/>
    </source>
</evidence>
<protein>
    <submittedName>
        <fullName evidence="1">Uncharacterized protein</fullName>
    </submittedName>
</protein>
<sequence length="327" mass="36279">MMQFMDGFDQLKDMPSDKMVNLLNNSGYNAVPPIRIAEGRNTETRCLYLGDVNENAASPATLSRLFNSETNRVVIGFAYCADKVRDDIIRIPGFGVLAWNRDNGKVSLAGVTGQAILLLGIWYYFEIVINKETNTFQVFINNGADLAGQLPDSVRFMTDYKCEWPGGSGGKKLDDIVFIDAQAGKYIDRVGPIEILTRMPTVDVVSEWSPSKGDNHWSLVSNRPPKEDEYIQSNVSGAMDTFKSEIPLDAKGDILAVSVTAINRKSDVDNRQLGLVVGEKDKQLEKVDEKLTLTDKISYAVFENSPLGANWDRDNIPETPFGVVIRP</sequence>
<organism evidence="1 2">
    <name type="scientific">Proteus phage PM87</name>
    <dbReference type="NCBI Taxonomy" id="2048007"/>
    <lineage>
        <taxon>Viruses</taxon>
        <taxon>Duplodnaviria</taxon>
        <taxon>Heunggongvirae</taxon>
        <taxon>Uroviricota</taxon>
        <taxon>Caudoviricetes</taxon>
        <taxon>Casjensviridae</taxon>
        <taxon>Lavrentievavirus</taxon>
        <taxon>Lavrentievavirus PM87</taxon>
    </lineage>
</organism>
<name>A0A2H4PRC4_9CAUD</name>
<keyword evidence="2" id="KW-1185">Reference proteome</keyword>
<dbReference type="GeneID" id="62680565"/>